<dbReference type="Proteomes" id="UP000236544">
    <property type="component" value="Unassembled WGS sequence"/>
</dbReference>
<dbReference type="GO" id="GO:0045040">
    <property type="term" value="P:protein insertion into mitochondrial outer membrane"/>
    <property type="evidence" value="ECO:0007669"/>
    <property type="project" value="TreeGrafter"/>
</dbReference>
<dbReference type="PANTHER" id="PTHR12815">
    <property type="entry name" value="SORTING AND ASSEMBLY MACHINERY SAMM50 PROTEIN FAMILY MEMBER"/>
    <property type="match status" value="1"/>
</dbReference>
<evidence type="ECO:0000256" key="3">
    <source>
        <dbReference type="ARBA" id="ARBA00022452"/>
    </source>
</evidence>
<keyword evidence="5" id="KW-0472">Membrane</keyword>
<dbReference type="Gene3D" id="2.40.160.50">
    <property type="entry name" value="membrane protein fhac: a member of the omp85/tpsb transporter family"/>
    <property type="match status" value="1"/>
</dbReference>
<evidence type="ECO:0000259" key="6">
    <source>
        <dbReference type="Pfam" id="PF01103"/>
    </source>
</evidence>
<dbReference type="OrthoDB" id="1724197at2759"/>
<keyword evidence="3" id="KW-1134">Transmembrane beta strand</keyword>
<feature type="domain" description="Bacterial surface antigen (D15)" evidence="6">
    <location>
        <begin position="175"/>
        <end position="480"/>
    </location>
</feature>
<dbReference type="AlphaFoldDB" id="A0A0P1KSD0"/>
<gene>
    <name evidence="7" type="ORF">LAQU0_S04e01464g</name>
</gene>
<dbReference type="GO" id="GO:0005741">
    <property type="term" value="C:mitochondrial outer membrane"/>
    <property type="evidence" value="ECO:0007669"/>
    <property type="project" value="UniProtKB-SubCell"/>
</dbReference>
<evidence type="ECO:0000256" key="1">
    <source>
        <dbReference type="ARBA" id="ARBA00004374"/>
    </source>
</evidence>
<comment type="subcellular location">
    <subcellularLocation>
        <location evidence="1">Mitochondrion outer membrane</location>
        <topology evidence="1">Multi-pass membrane protein</topology>
    </subcellularLocation>
</comment>
<sequence>MDLSGFSKELEKDSELSVLQRSSLKPLYFTSISVDGDNGNSPLSNTVYNSVLEPVLAQPLQTLEQSLSNFAEIKKKLIYTGLFRDVKISLDNEVSSDGLKDLPRDVAKDYALEMPIPTIARIHLTPIDLNRVSLTSFTGDTLSSIGGRYSFINNFGKAEVLTLQSKLAYQPFKSNIDEKVLEAKLLIPLQKNPSVKAVFDTNYANIDLNGQPFIEKKDQHRQKQVSVNVGVQKQWVNIKTGLAPVLYNGLSVVARNLDEVRKEASEAIRQFDAPFVKNSFVSQLLVDNRKFFGLFPASGLKFSINNEYVLSQTFDKKAGTAVSQNEGFDKLAVDFEAHRAFFGNKIINSLELACGGIFPAGKTSSLVHHIDKFYLGGISSLKGFERNSVGQHGGNLYYKLGLASSFKLPNTPSNSPLRLQFFFNAGDVQNKKPTQFSFASSSGISLLYKSSLANMDLTYAFPLTYRNQDIQKPGFSFGVSMSLY</sequence>
<proteinExistence type="inferred from homology"/>
<evidence type="ECO:0000313" key="8">
    <source>
        <dbReference type="Proteomes" id="UP000236544"/>
    </source>
</evidence>
<reference evidence="8" key="1">
    <citation type="submission" date="2015-10" db="EMBL/GenBank/DDBJ databases">
        <authorList>
            <person name="Devillers H."/>
        </authorList>
    </citation>
    <scope>NUCLEOTIDE SEQUENCE [LARGE SCALE GENOMIC DNA]</scope>
</reference>
<keyword evidence="8" id="KW-1185">Reference proteome</keyword>
<name>A0A0P1KSD0_9SACH</name>
<organism evidence="7 8">
    <name type="scientific">Lachancea quebecensis</name>
    <dbReference type="NCBI Taxonomy" id="1654605"/>
    <lineage>
        <taxon>Eukaryota</taxon>
        <taxon>Fungi</taxon>
        <taxon>Dikarya</taxon>
        <taxon>Ascomycota</taxon>
        <taxon>Saccharomycotina</taxon>
        <taxon>Saccharomycetes</taxon>
        <taxon>Saccharomycetales</taxon>
        <taxon>Saccharomycetaceae</taxon>
        <taxon>Lachancea</taxon>
    </lineage>
</organism>
<dbReference type="EMBL" id="LN890563">
    <property type="protein sequence ID" value="CUS21816.1"/>
    <property type="molecule type" value="Genomic_DNA"/>
</dbReference>
<protein>
    <submittedName>
        <fullName evidence="7">LAQU0S04e01464g1_1</fullName>
    </submittedName>
</protein>
<evidence type="ECO:0000256" key="4">
    <source>
        <dbReference type="ARBA" id="ARBA00022692"/>
    </source>
</evidence>
<evidence type="ECO:0000256" key="5">
    <source>
        <dbReference type="ARBA" id="ARBA00023136"/>
    </source>
</evidence>
<accession>A0A0P1KSD0</accession>
<dbReference type="Pfam" id="PF01103">
    <property type="entry name" value="Omp85"/>
    <property type="match status" value="1"/>
</dbReference>
<dbReference type="InterPro" id="IPR039910">
    <property type="entry name" value="D15-like"/>
</dbReference>
<keyword evidence="4" id="KW-0812">Transmembrane</keyword>
<evidence type="ECO:0000313" key="7">
    <source>
        <dbReference type="EMBL" id="CUS21816.1"/>
    </source>
</evidence>
<evidence type="ECO:0000256" key="2">
    <source>
        <dbReference type="ARBA" id="ARBA00010913"/>
    </source>
</evidence>
<dbReference type="PANTHER" id="PTHR12815:SF18">
    <property type="entry name" value="SORTING AND ASSEMBLY MACHINERY COMPONENT 50 HOMOLOG"/>
    <property type="match status" value="1"/>
</dbReference>
<dbReference type="InterPro" id="IPR000184">
    <property type="entry name" value="Bac_surfAg_D15"/>
</dbReference>
<comment type="similarity">
    <text evidence="2">Belongs to the SAM50/omp85 family.</text>
</comment>